<feature type="transmembrane region" description="Helical" evidence="9">
    <location>
        <begin position="363"/>
        <end position="384"/>
    </location>
</feature>
<evidence type="ECO:0000313" key="14">
    <source>
        <dbReference type="Proteomes" id="UP001292216"/>
    </source>
</evidence>
<sequence length="569" mass="61220">MKIFLRKWTCFAVAACIILLVLAPTSAFAHAYVVSSNPAANETLDTSPEMIVIEFNEPIEAGFHKLEVIGPNGDDVTDGEAEIDPQKPSRLTVSLQPNLPEGLYTAKWNVVSGDGHAISGTIPFQIGRGDQGMESGPPVHPTTDSGSSFPGWSLLIVRWLFYGGMAGYLGAVVFHAWLLPRLDNAWPERLKRRSRVMWLSGLIASSAGILLSLPQQTADDAGGGWREAFDPALWRQTLVYTTFGEVWKVQLLLLGGLLLWTLYLLHASRSTRPPQLPLLGAMLFGLGLLLSKAFIGHAATADLRGPAITADFLHLASSLIWLGGVGALAFLLPAATQPSAKKEEARHSAPSQLPLSWQTVRRFSILAFIMVAILLLSGEYGSLLHVPTLYSLTHTTYGLVLLAKIALTLICLLLGGWSFLRGRQARKPLSTAGVWTELGTGLAVLLLAAVLANLPTAAAFPGPAALTHQLDDGTKVTIRVTPNVAGTNTFQVNVLGPDGQPRNDVDQVTLELTSKEMDMGTIEILFPGGSPPEVSELITMGGRWNVHVHILTSSLDSYDYDTELVIGNP</sequence>
<comment type="caution">
    <text evidence="13">The sequence shown here is derived from an EMBL/GenBank/DDBJ whole genome shotgun (WGS) entry which is preliminary data.</text>
</comment>
<feature type="domain" description="CopC" evidence="11">
    <location>
        <begin position="30"/>
        <end position="126"/>
    </location>
</feature>
<dbReference type="Pfam" id="PF05425">
    <property type="entry name" value="CopD"/>
    <property type="match status" value="1"/>
</dbReference>
<feature type="transmembrane region" description="Helical" evidence="9">
    <location>
        <begin position="159"/>
        <end position="180"/>
    </location>
</feature>
<dbReference type="RefSeq" id="WP_323078888.1">
    <property type="nucleotide sequence ID" value="NZ_CBCSKM010000004.1"/>
</dbReference>
<evidence type="ECO:0000256" key="3">
    <source>
        <dbReference type="ARBA" id="ARBA00022692"/>
    </source>
</evidence>
<keyword evidence="6 9" id="KW-1133">Transmembrane helix</keyword>
<evidence type="ECO:0000259" key="11">
    <source>
        <dbReference type="Pfam" id="PF04234"/>
    </source>
</evidence>
<evidence type="ECO:0000259" key="12">
    <source>
        <dbReference type="Pfam" id="PF05425"/>
    </source>
</evidence>
<protein>
    <submittedName>
        <fullName evidence="13">Copper resistance protein CopC</fullName>
    </submittedName>
</protein>
<evidence type="ECO:0000256" key="9">
    <source>
        <dbReference type="SAM" id="Phobius"/>
    </source>
</evidence>
<dbReference type="Gene3D" id="2.60.40.1220">
    <property type="match status" value="1"/>
</dbReference>
<evidence type="ECO:0000256" key="8">
    <source>
        <dbReference type="ARBA" id="ARBA00023136"/>
    </source>
</evidence>
<keyword evidence="8 9" id="KW-0472">Membrane</keyword>
<dbReference type="InterPro" id="IPR014755">
    <property type="entry name" value="Cu-Rt/internalin_Ig-like"/>
</dbReference>
<feature type="transmembrane region" description="Helical" evidence="9">
    <location>
        <begin position="312"/>
        <end position="332"/>
    </location>
</feature>
<evidence type="ECO:0000256" key="2">
    <source>
        <dbReference type="ARBA" id="ARBA00022475"/>
    </source>
</evidence>
<dbReference type="Pfam" id="PF04234">
    <property type="entry name" value="CopC"/>
    <property type="match status" value="1"/>
</dbReference>
<proteinExistence type="predicted"/>
<reference evidence="13 14" key="1">
    <citation type="submission" date="2023-12" db="EMBL/GenBank/DDBJ databases">
        <title>Whole genome sequencing of Paenibacillus phoenicis isolated from the Phoenix Mars Lander spacecraft assembly facility.</title>
        <authorList>
            <person name="Garcia A."/>
            <person name="Venkateswaran K."/>
        </authorList>
    </citation>
    <scope>NUCLEOTIDE SEQUENCE [LARGE SCALE GENOMIC DNA]</scope>
    <source>
        <strain evidence="13 14">3PO2SA</strain>
    </source>
</reference>
<evidence type="ECO:0000256" key="1">
    <source>
        <dbReference type="ARBA" id="ARBA00004651"/>
    </source>
</evidence>
<dbReference type="InterPro" id="IPR014756">
    <property type="entry name" value="Ig_E-set"/>
</dbReference>
<dbReference type="PANTHER" id="PTHR34820">
    <property type="entry name" value="INNER MEMBRANE PROTEIN YEBZ"/>
    <property type="match status" value="1"/>
</dbReference>
<feature type="domain" description="Copper resistance protein D" evidence="12">
    <location>
        <begin position="358"/>
        <end position="451"/>
    </location>
</feature>
<feature type="chain" id="PRO_5047220127" evidence="10">
    <location>
        <begin position="32"/>
        <end position="569"/>
    </location>
</feature>
<dbReference type="EMBL" id="JAYERP010000001">
    <property type="protein sequence ID" value="MEA3572290.1"/>
    <property type="molecule type" value="Genomic_DNA"/>
</dbReference>
<feature type="transmembrane region" description="Helical" evidence="9">
    <location>
        <begin position="196"/>
        <end position="213"/>
    </location>
</feature>
<dbReference type="InterPro" id="IPR032694">
    <property type="entry name" value="CopC/D"/>
</dbReference>
<gene>
    <name evidence="13" type="ORF">U9M73_20395</name>
</gene>
<dbReference type="InterPro" id="IPR008457">
    <property type="entry name" value="Cu-R_CopD_dom"/>
</dbReference>
<feature type="transmembrane region" description="Helical" evidence="9">
    <location>
        <begin position="278"/>
        <end position="300"/>
    </location>
</feature>
<feature type="transmembrane region" description="Helical" evidence="9">
    <location>
        <begin position="247"/>
        <end position="266"/>
    </location>
</feature>
<name>A0ABU5PQT5_9BACL</name>
<feature type="signal peptide" evidence="10">
    <location>
        <begin position="1"/>
        <end position="31"/>
    </location>
</feature>
<keyword evidence="4" id="KW-0479">Metal-binding</keyword>
<keyword evidence="7" id="KW-0186">Copper</keyword>
<evidence type="ECO:0000256" key="4">
    <source>
        <dbReference type="ARBA" id="ARBA00022723"/>
    </source>
</evidence>
<evidence type="ECO:0000313" key="13">
    <source>
        <dbReference type="EMBL" id="MEA3572290.1"/>
    </source>
</evidence>
<keyword evidence="2" id="KW-1003">Cell membrane</keyword>
<comment type="subcellular location">
    <subcellularLocation>
        <location evidence="1">Cell membrane</location>
        <topology evidence="1">Multi-pass membrane protein</topology>
    </subcellularLocation>
</comment>
<dbReference type="PANTHER" id="PTHR34820:SF4">
    <property type="entry name" value="INNER MEMBRANE PROTEIN YEBZ"/>
    <property type="match status" value="1"/>
</dbReference>
<organism evidence="13 14">
    <name type="scientific">Paenibacillus phoenicis</name>
    <dbReference type="NCBI Taxonomy" id="554117"/>
    <lineage>
        <taxon>Bacteria</taxon>
        <taxon>Bacillati</taxon>
        <taxon>Bacillota</taxon>
        <taxon>Bacilli</taxon>
        <taxon>Bacillales</taxon>
        <taxon>Paenibacillaceae</taxon>
        <taxon>Paenibacillus</taxon>
    </lineage>
</organism>
<keyword evidence="14" id="KW-1185">Reference proteome</keyword>
<accession>A0ABU5PQT5</accession>
<evidence type="ECO:0000256" key="5">
    <source>
        <dbReference type="ARBA" id="ARBA00022729"/>
    </source>
</evidence>
<evidence type="ECO:0000256" key="10">
    <source>
        <dbReference type="SAM" id="SignalP"/>
    </source>
</evidence>
<feature type="transmembrane region" description="Helical" evidence="9">
    <location>
        <begin position="396"/>
        <end position="420"/>
    </location>
</feature>
<keyword evidence="3 9" id="KW-0812">Transmembrane</keyword>
<evidence type="ECO:0000256" key="6">
    <source>
        <dbReference type="ARBA" id="ARBA00022989"/>
    </source>
</evidence>
<dbReference type="SUPFAM" id="SSF81296">
    <property type="entry name" value="E set domains"/>
    <property type="match status" value="1"/>
</dbReference>
<keyword evidence="5 10" id="KW-0732">Signal</keyword>
<feature type="transmembrane region" description="Helical" evidence="9">
    <location>
        <begin position="432"/>
        <end position="452"/>
    </location>
</feature>
<dbReference type="Proteomes" id="UP001292216">
    <property type="component" value="Unassembled WGS sequence"/>
</dbReference>
<dbReference type="InterPro" id="IPR007348">
    <property type="entry name" value="CopC_dom"/>
</dbReference>
<evidence type="ECO:0000256" key="7">
    <source>
        <dbReference type="ARBA" id="ARBA00023008"/>
    </source>
</evidence>